<keyword evidence="1" id="KW-0732">Signal</keyword>
<evidence type="ECO:0000259" key="2">
    <source>
        <dbReference type="Pfam" id="PF03886"/>
    </source>
</evidence>
<dbReference type="PROSITE" id="PS51257">
    <property type="entry name" value="PROKAR_LIPOPROTEIN"/>
    <property type="match status" value="1"/>
</dbReference>
<dbReference type="Gene3D" id="3.40.50.10610">
    <property type="entry name" value="ABC-type transport auxiliary lipoprotein component"/>
    <property type="match status" value="1"/>
</dbReference>
<evidence type="ECO:0000256" key="1">
    <source>
        <dbReference type="SAM" id="SignalP"/>
    </source>
</evidence>
<protein>
    <recommendedName>
        <fullName evidence="2">ABC-type transport auxiliary lipoprotein component domain-containing protein</fullName>
    </recommendedName>
</protein>
<proteinExistence type="predicted"/>
<sequence>MILTLKKLSLILLSLALAGCAAEQIAKRYYLLDQPGDEPDSLLFTQPLAYSVQVAPFDINPAFNQTRIALRSKSHELQFFYYHLWAERPAIAVRYFVYDKLIKYDLFETCQLQIGARAPDYFITGFIDQVERLELRDHSAAHLKMTLELVQTSQNKKIIVHRIERTIPFKKGGGMNLFAAAISKALSEEVRIFAREIYDTLR</sequence>
<name>A0A7V5PMK9_CALAY</name>
<feature type="signal peptide" evidence="1">
    <location>
        <begin position="1"/>
        <end position="21"/>
    </location>
</feature>
<dbReference type="Pfam" id="PF03886">
    <property type="entry name" value="ABC_trans_aux"/>
    <property type="match status" value="1"/>
</dbReference>
<dbReference type="SUPFAM" id="SSF159594">
    <property type="entry name" value="XCC0632-like"/>
    <property type="match status" value="1"/>
</dbReference>
<dbReference type="EMBL" id="DROD01000043">
    <property type="protein sequence ID" value="HHJ51681.1"/>
    <property type="molecule type" value="Genomic_DNA"/>
</dbReference>
<comment type="caution">
    <text evidence="3">The sequence shown here is derived from an EMBL/GenBank/DDBJ whole genome shotgun (WGS) entry which is preliminary data.</text>
</comment>
<organism evidence="3">
    <name type="scientific">Caldithrix abyssi</name>
    <dbReference type="NCBI Taxonomy" id="187145"/>
    <lineage>
        <taxon>Bacteria</taxon>
        <taxon>Pseudomonadati</taxon>
        <taxon>Calditrichota</taxon>
        <taxon>Calditrichia</taxon>
        <taxon>Calditrichales</taxon>
        <taxon>Calditrichaceae</taxon>
        <taxon>Caldithrix</taxon>
    </lineage>
</organism>
<feature type="domain" description="ABC-type transport auxiliary lipoprotein component" evidence="2">
    <location>
        <begin position="46"/>
        <end position="188"/>
    </location>
</feature>
<dbReference type="InterPro" id="IPR005586">
    <property type="entry name" value="ABC_trans_aux"/>
</dbReference>
<feature type="chain" id="PRO_5031143673" description="ABC-type transport auxiliary lipoprotein component domain-containing protein" evidence="1">
    <location>
        <begin position="22"/>
        <end position="202"/>
    </location>
</feature>
<evidence type="ECO:0000313" key="3">
    <source>
        <dbReference type="EMBL" id="HHJ51681.1"/>
    </source>
</evidence>
<dbReference type="AlphaFoldDB" id="A0A7V5PMK9"/>
<dbReference type="Proteomes" id="UP000886124">
    <property type="component" value="Unassembled WGS sequence"/>
</dbReference>
<reference evidence="3" key="1">
    <citation type="journal article" date="2020" name="mSystems">
        <title>Genome- and Community-Level Interaction Insights into Carbon Utilization and Element Cycling Functions of Hydrothermarchaeota in Hydrothermal Sediment.</title>
        <authorList>
            <person name="Zhou Z."/>
            <person name="Liu Y."/>
            <person name="Xu W."/>
            <person name="Pan J."/>
            <person name="Luo Z.H."/>
            <person name="Li M."/>
        </authorList>
    </citation>
    <scope>NUCLEOTIDE SEQUENCE [LARGE SCALE GENOMIC DNA]</scope>
    <source>
        <strain evidence="3">HyVt-527</strain>
    </source>
</reference>
<gene>
    <name evidence="3" type="ORF">ENJ89_00675</name>
</gene>
<accession>A0A7V5PMK9</accession>